<gene>
    <name evidence="2" type="ORF">GCM10022224_045030</name>
</gene>
<comment type="caution">
    <text evidence="2">The sequence shown here is derived from an EMBL/GenBank/DDBJ whole genome shotgun (WGS) entry which is preliminary data.</text>
</comment>
<feature type="transmembrane region" description="Helical" evidence="1">
    <location>
        <begin position="53"/>
        <end position="71"/>
    </location>
</feature>
<feature type="transmembrane region" description="Helical" evidence="1">
    <location>
        <begin position="21"/>
        <end position="41"/>
    </location>
</feature>
<evidence type="ECO:0000313" key="3">
    <source>
        <dbReference type="Proteomes" id="UP001500902"/>
    </source>
</evidence>
<accession>A0ABP7C297</accession>
<keyword evidence="1" id="KW-0472">Membrane</keyword>
<dbReference type="Proteomes" id="UP001500902">
    <property type="component" value="Unassembled WGS sequence"/>
</dbReference>
<dbReference type="EMBL" id="BAAAZP010000087">
    <property type="protein sequence ID" value="GAA3675843.1"/>
    <property type="molecule type" value="Genomic_DNA"/>
</dbReference>
<keyword evidence="3" id="KW-1185">Reference proteome</keyword>
<dbReference type="RefSeq" id="WP_344881259.1">
    <property type="nucleotide sequence ID" value="NZ_BAAAZP010000087.1"/>
</dbReference>
<feature type="transmembrane region" description="Helical" evidence="1">
    <location>
        <begin position="129"/>
        <end position="148"/>
    </location>
</feature>
<sequence length="199" mass="20560">MSERVDHGSRALLGNAWPGRVTAWAYAGVCGYGLLLGAVAWHTLVEDHAVRNVSAGMLGLLSALAVGLCLWWPVAAWWLSLVGSVLAVLAAEGVAGGGPAADALWPGPVLVVHVSVLVLSGLRAGTRVLVRRWAITLVAGAVLAYALPGGAGPLALADMTILSGSTLVAVAAIRARQCPADERPCPRSLLPEYERVFTS</sequence>
<protein>
    <submittedName>
        <fullName evidence="2">Uncharacterized protein</fullName>
    </submittedName>
</protein>
<name>A0ABP7C297_9ACTN</name>
<evidence type="ECO:0000256" key="1">
    <source>
        <dbReference type="SAM" id="Phobius"/>
    </source>
</evidence>
<feature type="transmembrane region" description="Helical" evidence="1">
    <location>
        <begin position="103"/>
        <end position="122"/>
    </location>
</feature>
<reference evidence="3" key="1">
    <citation type="journal article" date="2019" name="Int. J. Syst. Evol. Microbiol.">
        <title>The Global Catalogue of Microorganisms (GCM) 10K type strain sequencing project: providing services to taxonomists for standard genome sequencing and annotation.</title>
        <authorList>
            <consortium name="The Broad Institute Genomics Platform"/>
            <consortium name="The Broad Institute Genome Sequencing Center for Infectious Disease"/>
            <person name="Wu L."/>
            <person name="Ma J."/>
        </authorList>
    </citation>
    <scope>NUCLEOTIDE SEQUENCE [LARGE SCALE GENOMIC DNA]</scope>
    <source>
        <strain evidence="3">JCM 16904</strain>
    </source>
</reference>
<organism evidence="2 3">
    <name type="scientific">Nonomuraea antimicrobica</name>
    <dbReference type="NCBI Taxonomy" id="561173"/>
    <lineage>
        <taxon>Bacteria</taxon>
        <taxon>Bacillati</taxon>
        <taxon>Actinomycetota</taxon>
        <taxon>Actinomycetes</taxon>
        <taxon>Streptosporangiales</taxon>
        <taxon>Streptosporangiaceae</taxon>
        <taxon>Nonomuraea</taxon>
    </lineage>
</organism>
<keyword evidence="1" id="KW-0812">Transmembrane</keyword>
<proteinExistence type="predicted"/>
<evidence type="ECO:0000313" key="2">
    <source>
        <dbReference type="EMBL" id="GAA3675843.1"/>
    </source>
</evidence>
<keyword evidence="1" id="KW-1133">Transmembrane helix</keyword>